<feature type="binding site" description="covalent" evidence="4">
    <location>
        <position position="340"/>
    </location>
    <ligand>
        <name>heme c</name>
        <dbReference type="ChEBI" id="CHEBI:61717"/>
        <label>3</label>
    </ligand>
</feature>
<dbReference type="PROSITE" id="PS51007">
    <property type="entry name" value="CYTC"/>
    <property type="match status" value="3"/>
</dbReference>
<dbReference type="AlphaFoldDB" id="A0A2R3QF55"/>
<dbReference type="GO" id="GO:0020037">
    <property type="term" value="F:heme binding"/>
    <property type="evidence" value="ECO:0007669"/>
    <property type="project" value="InterPro"/>
</dbReference>
<keyword evidence="8" id="KW-1185">Reference proteome</keyword>
<feature type="binding site" description="covalent" evidence="4">
    <location>
        <position position="214"/>
    </location>
    <ligand>
        <name>heme c</name>
        <dbReference type="ChEBI" id="CHEBI:61717"/>
        <label>2</label>
    </ligand>
</feature>
<sequence>MTRRTPMIRAVLLLCVLAAALALAVFMLNRLDEAPLPTHEVAVPAMPEVIARGRYLARAGDCAACHTARGGQPYAGGPGIETPFGLVQAPNLTPHPKNGLGGWTAAHFWRAMHNGRSRDGRLLYPAFPYQSYTYVTREDSDAIFAYLQSLEPIDSPRAEHALRFPYNTQAALAVWRALFFRPAKPGALVSANDGQPPSAQRNRGAYLVRGLGHCAACHTARNVWGAPLASAGLGGGMIPVRNWYAPALDVASQAGVADWPEDEVLALLRTGVSPRASASGPMAEVVFHSLQHWSEADLRATFAYLQALPQRASRAPAADPPGAAVLERGAQVYERHCMDCHGRRGEGRAGAFPALAGNRAVLLPEPTNLVRMVLQGGYAPATAGNPRPYGMPPFMQILGDTEIADVLSFIRNAWGNEAGKVDTIAVHRARERRGR</sequence>
<evidence type="ECO:0000256" key="2">
    <source>
        <dbReference type="ARBA" id="ARBA00022723"/>
    </source>
</evidence>
<feature type="binding site" description="covalent" evidence="4">
    <location>
        <position position="62"/>
    </location>
    <ligand>
        <name>heme c</name>
        <dbReference type="ChEBI" id="CHEBI:61717"/>
        <label>1</label>
    </ligand>
</feature>
<feature type="binding site" description="covalent" evidence="4">
    <location>
        <position position="65"/>
    </location>
    <ligand>
        <name>heme c</name>
        <dbReference type="ChEBI" id="CHEBI:61717"/>
        <label>1</label>
    </ligand>
</feature>
<feature type="binding site" description="axial binding residue" evidence="5">
    <location>
        <position position="66"/>
    </location>
    <ligand>
        <name>heme c</name>
        <dbReference type="ChEBI" id="CHEBI:61717"/>
        <label>1</label>
    </ligand>
    <ligandPart>
        <name>Fe</name>
        <dbReference type="ChEBI" id="CHEBI:18248"/>
    </ligandPart>
</feature>
<comment type="cofactor">
    <cofactor evidence="4">
        <name>heme c</name>
        <dbReference type="ChEBI" id="CHEBI:61717"/>
    </cofactor>
    <text evidence="4">Binds 3 heme c groups covalently per subunit.</text>
</comment>
<dbReference type="Gene3D" id="1.10.760.10">
    <property type="entry name" value="Cytochrome c-like domain"/>
    <property type="match status" value="2"/>
</dbReference>
<dbReference type="Pfam" id="PF00034">
    <property type="entry name" value="Cytochrom_C"/>
    <property type="match status" value="2"/>
</dbReference>
<dbReference type="InterPro" id="IPR009056">
    <property type="entry name" value="Cyt_c-like_dom"/>
</dbReference>
<feature type="binding site" description="axial binding residue" evidence="5">
    <location>
        <position position="218"/>
    </location>
    <ligand>
        <name>heme c</name>
        <dbReference type="ChEBI" id="CHEBI:61717"/>
        <label>2</label>
    </ligand>
    <ligandPart>
        <name>Fe</name>
        <dbReference type="ChEBI" id="CHEBI:18248"/>
    </ligandPart>
</feature>
<feature type="binding site" description="covalent" evidence="4">
    <location>
        <position position="217"/>
    </location>
    <ligand>
        <name>heme c</name>
        <dbReference type="ChEBI" id="CHEBI:61717"/>
        <label>2</label>
    </ligand>
</feature>
<reference evidence="7 8" key="1">
    <citation type="submission" date="2018-03" db="EMBL/GenBank/DDBJ databases">
        <title>Genome sequencing of Melaminivora sp.</title>
        <authorList>
            <person name="Kim S.-J."/>
            <person name="Heo J."/>
            <person name="Ahn J.-H."/>
            <person name="Kwon S.-W."/>
        </authorList>
    </citation>
    <scope>NUCLEOTIDE SEQUENCE [LARGE SCALE GENOMIC DNA]</scope>
    <source>
        <strain evidence="7 8">SC2-9</strain>
    </source>
</reference>
<dbReference type="Proteomes" id="UP000237925">
    <property type="component" value="Chromosome"/>
</dbReference>
<keyword evidence="2 5" id="KW-0479">Metal-binding</keyword>
<feature type="domain" description="Cytochrome c" evidence="6">
    <location>
        <begin position="48"/>
        <end position="151"/>
    </location>
</feature>
<dbReference type="GO" id="GO:0016614">
    <property type="term" value="F:oxidoreductase activity, acting on CH-OH group of donors"/>
    <property type="evidence" value="ECO:0007669"/>
    <property type="project" value="InterPro"/>
</dbReference>
<organism evidence="7 8">
    <name type="scientific">Melaminivora suipulveris</name>
    <dbReference type="NCBI Taxonomy" id="2109913"/>
    <lineage>
        <taxon>Bacteria</taxon>
        <taxon>Pseudomonadati</taxon>
        <taxon>Pseudomonadota</taxon>
        <taxon>Betaproteobacteria</taxon>
        <taxon>Burkholderiales</taxon>
        <taxon>Comamonadaceae</taxon>
        <taxon>Melaminivora</taxon>
    </lineage>
</organism>
<dbReference type="InterPro" id="IPR036909">
    <property type="entry name" value="Cyt_c-like_dom_sf"/>
</dbReference>
<dbReference type="OrthoDB" id="9809720at2"/>
<gene>
    <name evidence="7" type="ORF">C6568_14935</name>
</gene>
<evidence type="ECO:0000313" key="8">
    <source>
        <dbReference type="Proteomes" id="UP000237925"/>
    </source>
</evidence>
<evidence type="ECO:0000256" key="1">
    <source>
        <dbReference type="ARBA" id="ARBA00022617"/>
    </source>
</evidence>
<protein>
    <submittedName>
        <fullName evidence="7">Alcohol dehydrogenase</fullName>
    </submittedName>
</protein>
<proteinExistence type="predicted"/>
<evidence type="ECO:0000256" key="4">
    <source>
        <dbReference type="PIRSR" id="PIRSR000018-50"/>
    </source>
</evidence>
<keyword evidence="1 4" id="KW-0349">Heme</keyword>
<dbReference type="GO" id="GO:0005506">
    <property type="term" value="F:iron ion binding"/>
    <property type="evidence" value="ECO:0007669"/>
    <property type="project" value="InterPro"/>
</dbReference>
<dbReference type="GO" id="GO:0009055">
    <property type="term" value="F:electron transfer activity"/>
    <property type="evidence" value="ECO:0007669"/>
    <property type="project" value="InterPro"/>
</dbReference>
<dbReference type="PANTHER" id="PTHR35008:SF4">
    <property type="entry name" value="BLL4482 PROTEIN"/>
    <property type="match status" value="1"/>
</dbReference>
<feature type="domain" description="Cytochrome c" evidence="6">
    <location>
        <begin position="199"/>
        <end position="309"/>
    </location>
</feature>
<evidence type="ECO:0000259" key="6">
    <source>
        <dbReference type="PROSITE" id="PS51007"/>
    </source>
</evidence>
<dbReference type="InterPro" id="IPR051459">
    <property type="entry name" value="Cytochrome_c-type_DH"/>
</dbReference>
<evidence type="ECO:0000256" key="5">
    <source>
        <dbReference type="PIRSR" id="PIRSR000018-51"/>
    </source>
</evidence>
<dbReference type="GO" id="GO:0016020">
    <property type="term" value="C:membrane"/>
    <property type="evidence" value="ECO:0007669"/>
    <property type="project" value="InterPro"/>
</dbReference>
<dbReference type="SUPFAM" id="SSF46626">
    <property type="entry name" value="Cytochrome c"/>
    <property type="match status" value="3"/>
</dbReference>
<dbReference type="PANTHER" id="PTHR35008">
    <property type="entry name" value="BLL4482 PROTEIN-RELATED"/>
    <property type="match status" value="1"/>
</dbReference>
<accession>A0A2R3QF55</accession>
<keyword evidence="3 5" id="KW-0408">Iron</keyword>
<dbReference type="EMBL" id="CP027667">
    <property type="protein sequence ID" value="AVO50389.1"/>
    <property type="molecule type" value="Genomic_DNA"/>
</dbReference>
<evidence type="ECO:0000313" key="7">
    <source>
        <dbReference type="EMBL" id="AVO50389.1"/>
    </source>
</evidence>
<dbReference type="PIRSF" id="PIRSF000018">
    <property type="entry name" value="Mb_ADH_cyt_c"/>
    <property type="match status" value="1"/>
</dbReference>
<name>A0A2R3QF55_9BURK</name>
<feature type="domain" description="Cytochrome c" evidence="6">
    <location>
        <begin position="324"/>
        <end position="414"/>
    </location>
</feature>
<dbReference type="InterPro" id="IPR014353">
    <property type="entry name" value="Membr-bd_ADH_cyt_c"/>
</dbReference>
<dbReference type="KEGG" id="mela:C6568_14935"/>
<feature type="binding site" description="covalent" evidence="4">
    <location>
        <position position="337"/>
    </location>
    <ligand>
        <name>heme c</name>
        <dbReference type="ChEBI" id="CHEBI:61717"/>
        <label>3</label>
    </ligand>
</feature>
<feature type="binding site" description="axial binding residue" evidence="5">
    <location>
        <position position="341"/>
    </location>
    <ligand>
        <name>heme c</name>
        <dbReference type="ChEBI" id="CHEBI:61717"/>
        <label>3</label>
    </ligand>
    <ligandPart>
        <name>Fe</name>
        <dbReference type="ChEBI" id="CHEBI:18248"/>
    </ligandPart>
</feature>
<evidence type="ECO:0000256" key="3">
    <source>
        <dbReference type="ARBA" id="ARBA00023004"/>
    </source>
</evidence>